<proteinExistence type="predicted"/>
<organism evidence="1 2">
    <name type="scientific">Trifolium pratense</name>
    <name type="common">Red clover</name>
    <dbReference type="NCBI Taxonomy" id="57577"/>
    <lineage>
        <taxon>Eukaryota</taxon>
        <taxon>Viridiplantae</taxon>
        <taxon>Streptophyta</taxon>
        <taxon>Embryophyta</taxon>
        <taxon>Tracheophyta</taxon>
        <taxon>Spermatophyta</taxon>
        <taxon>Magnoliopsida</taxon>
        <taxon>eudicotyledons</taxon>
        <taxon>Gunneridae</taxon>
        <taxon>Pentapetalae</taxon>
        <taxon>rosids</taxon>
        <taxon>fabids</taxon>
        <taxon>Fabales</taxon>
        <taxon>Fabaceae</taxon>
        <taxon>Papilionoideae</taxon>
        <taxon>50 kb inversion clade</taxon>
        <taxon>NPAAA clade</taxon>
        <taxon>Hologalegina</taxon>
        <taxon>IRL clade</taxon>
        <taxon>Trifolieae</taxon>
        <taxon>Trifolium</taxon>
    </lineage>
</organism>
<dbReference type="Proteomes" id="UP001177021">
    <property type="component" value="Unassembled WGS sequence"/>
</dbReference>
<accession>A0ACB0JBR6</accession>
<reference evidence="1" key="1">
    <citation type="submission" date="2023-10" db="EMBL/GenBank/DDBJ databases">
        <authorList>
            <person name="Rodriguez Cubillos JULIANA M."/>
            <person name="De Vega J."/>
        </authorList>
    </citation>
    <scope>NUCLEOTIDE SEQUENCE</scope>
</reference>
<name>A0ACB0JBR6_TRIPR</name>
<keyword evidence="2" id="KW-1185">Reference proteome</keyword>
<sequence>MNLYSKLSTGRIQISFIFLLLSIIFTWRFLSLVPLSVSKKKKKKNKNKNKNNLISDETDNDGSVVSEAYKYLLSLEKKRRPMIDYMEKVQTDIDPKWRGICIDWVVSIVDYFNLLPDTLYLAVSCIDRFLSFKPVSRDQLQLLCVSSMFIASKYEDTFPPNVENFWRATNNQYNKEEILEMEIDILKTLNFDMGNPTIKTFLRAFIEIACEKNNDLRLQFEFLNDYLAELSLLDYDCLMFLPSLVAASVTFLARFIVWPETYPWTSALQEHTGYKPVELKECVLILHDLYTARRKGTLQFSRKKYKRQKYKCVADMPSPSCLPSYLFEVE</sequence>
<evidence type="ECO:0000313" key="1">
    <source>
        <dbReference type="EMBL" id="CAJ2640922.1"/>
    </source>
</evidence>
<dbReference type="EMBL" id="CASHSV030000024">
    <property type="protein sequence ID" value="CAJ2640922.1"/>
    <property type="molecule type" value="Genomic_DNA"/>
</dbReference>
<protein>
    <submittedName>
        <fullName evidence="1">Uncharacterized protein</fullName>
    </submittedName>
</protein>
<evidence type="ECO:0000313" key="2">
    <source>
        <dbReference type="Proteomes" id="UP001177021"/>
    </source>
</evidence>
<comment type="caution">
    <text evidence="1">The sequence shown here is derived from an EMBL/GenBank/DDBJ whole genome shotgun (WGS) entry which is preliminary data.</text>
</comment>
<gene>
    <name evidence="1" type="ORF">MILVUS5_LOCUS10689</name>
</gene>